<feature type="transmembrane region" description="Helical" evidence="1">
    <location>
        <begin position="62"/>
        <end position="77"/>
    </location>
</feature>
<evidence type="ECO:0000313" key="4">
    <source>
        <dbReference type="Proteomes" id="UP000326779"/>
    </source>
</evidence>
<keyword evidence="1" id="KW-0472">Membrane</keyword>
<dbReference type="AlphaFoldDB" id="A0A5P8M516"/>
<feature type="transmembrane region" description="Helical" evidence="1">
    <location>
        <begin position="263"/>
        <end position="284"/>
    </location>
</feature>
<dbReference type="PANTHER" id="PTHR37312:SF1">
    <property type="entry name" value="MEMBRANE-BOUND ACYLTRANSFERASE YKRP-RELATED"/>
    <property type="match status" value="1"/>
</dbReference>
<feature type="transmembrane region" description="Helical" evidence="1">
    <location>
        <begin position="31"/>
        <end position="50"/>
    </location>
</feature>
<keyword evidence="3" id="KW-0012">Acyltransferase</keyword>
<dbReference type="Proteomes" id="UP000326779">
    <property type="component" value="Chromosome"/>
</dbReference>
<gene>
    <name evidence="3" type="ORF">D1010_09380</name>
</gene>
<dbReference type="KEGG" id="lhb:D1010_09380"/>
<evidence type="ECO:0000259" key="2">
    <source>
        <dbReference type="Pfam" id="PF01757"/>
    </source>
</evidence>
<feature type="transmembrane region" description="Helical" evidence="1">
    <location>
        <begin position="224"/>
        <end position="243"/>
    </location>
</feature>
<feature type="transmembrane region" description="Helical" evidence="1">
    <location>
        <begin position="169"/>
        <end position="185"/>
    </location>
</feature>
<keyword evidence="1" id="KW-0812">Transmembrane</keyword>
<dbReference type="InterPro" id="IPR052734">
    <property type="entry name" value="Nod_factor_acetyltransferase"/>
</dbReference>
<feature type="domain" description="Acyltransferase 3" evidence="2">
    <location>
        <begin position="31"/>
        <end position="338"/>
    </location>
</feature>
<evidence type="ECO:0000256" key="1">
    <source>
        <dbReference type="SAM" id="Phobius"/>
    </source>
</evidence>
<keyword evidence="3" id="KW-0808">Transferase</keyword>
<proteinExistence type="predicted"/>
<name>A0A5P8M516_9LACO</name>
<evidence type="ECO:0000313" key="3">
    <source>
        <dbReference type="EMBL" id="QFR23602.1"/>
    </source>
</evidence>
<keyword evidence="1" id="KW-1133">Transmembrane helix</keyword>
<organism evidence="3 4">
    <name type="scientific">Schleiferilactobacillus harbinensis</name>
    <dbReference type="NCBI Taxonomy" id="304207"/>
    <lineage>
        <taxon>Bacteria</taxon>
        <taxon>Bacillati</taxon>
        <taxon>Bacillota</taxon>
        <taxon>Bacilli</taxon>
        <taxon>Lactobacillales</taxon>
        <taxon>Lactobacillaceae</taxon>
        <taxon>Schleiferilactobacillus</taxon>
    </lineage>
</organism>
<dbReference type="PANTHER" id="PTHR37312">
    <property type="entry name" value="MEMBRANE-BOUND ACYLTRANSFERASE YKRP-RELATED"/>
    <property type="match status" value="1"/>
</dbReference>
<accession>A0A5P8M516</accession>
<protein>
    <submittedName>
        <fullName evidence="3">Acyltransferase family protein</fullName>
    </submittedName>
</protein>
<sequence length="355" mass="40438">MYIVELINAMNQTEAPAQINSAAAPVKKARIAWVDIAKAIGILAVVLGHAYPHKDALYEVTYWWHMPLFFFIGGFFLKPLPYTWQAVRRFFQRKVWPLYRDYLVAGAIIITINYFTEHRTVAYSLDYFRRLLYGGTVLNGYTSAFWFVTVYLLAQIGVVALISYVKPQWLQWLVVIALFIMGTSYDNAQQLFGFPLPGNADVTLMAMFYMYVGYRLFPLLRRIVASPVWLGASLLGAAGFAWAQYADKIDQVVYMKSHNVTDGLFAATVPILFVLVVIGIAYQLGETNLSHQLQWLGKQSMIIMFSHKAVFYILEKMSITNWAILALFGVMIPITGVILYRLSRRMLQSSLNLTV</sequence>
<dbReference type="InterPro" id="IPR002656">
    <property type="entry name" value="Acyl_transf_3_dom"/>
</dbReference>
<dbReference type="EMBL" id="CP045143">
    <property type="protein sequence ID" value="QFR23602.1"/>
    <property type="molecule type" value="Genomic_DNA"/>
</dbReference>
<feature type="transmembrane region" description="Helical" evidence="1">
    <location>
        <begin position="191"/>
        <end position="212"/>
    </location>
</feature>
<reference evidence="3 4" key="1">
    <citation type="submission" date="2019-10" db="EMBL/GenBank/DDBJ databases">
        <title>The completed genome of Lactobacillus harbinensis M1.</title>
        <authorList>
            <person name="Zheng Y."/>
        </authorList>
    </citation>
    <scope>NUCLEOTIDE SEQUENCE [LARGE SCALE GENOMIC DNA]</scope>
    <source>
        <strain evidence="3 4">M1</strain>
    </source>
</reference>
<dbReference type="GO" id="GO:0016747">
    <property type="term" value="F:acyltransferase activity, transferring groups other than amino-acyl groups"/>
    <property type="evidence" value="ECO:0007669"/>
    <property type="project" value="InterPro"/>
</dbReference>
<feature type="transmembrane region" description="Helical" evidence="1">
    <location>
        <begin position="320"/>
        <end position="340"/>
    </location>
</feature>
<feature type="transmembrane region" description="Helical" evidence="1">
    <location>
        <begin position="136"/>
        <end position="162"/>
    </location>
</feature>
<dbReference type="Pfam" id="PF01757">
    <property type="entry name" value="Acyl_transf_3"/>
    <property type="match status" value="1"/>
</dbReference>